<feature type="domain" description="Ribosomal protein/NADH dehydrogenase" evidence="10">
    <location>
        <begin position="20"/>
        <end position="93"/>
    </location>
</feature>
<evidence type="ECO:0000313" key="11">
    <source>
        <dbReference type="EMBL" id="EIE27264.1"/>
    </source>
</evidence>
<dbReference type="GeneID" id="17045279"/>
<dbReference type="PANTHER" id="PTHR12878:SF0">
    <property type="entry name" value="NADH DEHYDROGENASE [UBIQUINONE] 1 ALPHA SUBCOMPLEX SUBUNIT 2"/>
    <property type="match status" value="1"/>
</dbReference>
<dbReference type="OrthoDB" id="10250268at2759"/>
<dbReference type="EMBL" id="AGSI01000001">
    <property type="protein sequence ID" value="EIE27264.1"/>
    <property type="molecule type" value="Genomic_DNA"/>
</dbReference>
<organism evidence="11 12">
    <name type="scientific">Coccomyxa subellipsoidea (strain C-169)</name>
    <name type="common">Green microalga</name>
    <dbReference type="NCBI Taxonomy" id="574566"/>
    <lineage>
        <taxon>Eukaryota</taxon>
        <taxon>Viridiplantae</taxon>
        <taxon>Chlorophyta</taxon>
        <taxon>core chlorophytes</taxon>
        <taxon>Trebouxiophyceae</taxon>
        <taxon>Trebouxiophyceae incertae sedis</taxon>
        <taxon>Coccomyxaceae</taxon>
        <taxon>Coccomyxa</taxon>
        <taxon>Coccomyxa subellipsoidea</taxon>
    </lineage>
</organism>
<evidence type="ECO:0000256" key="4">
    <source>
        <dbReference type="ARBA" id="ARBA00022448"/>
    </source>
</evidence>
<comment type="similarity">
    <text evidence="3">Belongs to the complex I NDUFA2 subunit family.</text>
</comment>
<dbReference type="Proteomes" id="UP000007264">
    <property type="component" value="Unassembled WGS sequence"/>
</dbReference>
<dbReference type="InterPro" id="IPR007741">
    <property type="entry name" value="Ribosomal_mL43/mS25/NADH_DH"/>
</dbReference>
<evidence type="ECO:0000256" key="7">
    <source>
        <dbReference type="ARBA" id="ARBA00022982"/>
    </source>
</evidence>
<dbReference type="InterPro" id="IPR036249">
    <property type="entry name" value="Thioredoxin-like_sf"/>
</dbReference>
<keyword evidence="8" id="KW-0496">Mitochondrion</keyword>
<dbReference type="GO" id="GO:0005743">
    <property type="term" value="C:mitochondrial inner membrane"/>
    <property type="evidence" value="ECO:0007669"/>
    <property type="project" value="UniProtKB-SubCell"/>
</dbReference>
<reference evidence="11 12" key="1">
    <citation type="journal article" date="2012" name="Genome Biol.">
        <title>The genome of the polar eukaryotic microalga coccomyxa subellipsoidea reveals traits of cold adaptation.</title>
        <authorList>
            <person name="Blanc G."/>
            <person name="Agarkova I."/>
            <person name="Grimwood J."/>
            <person name="Kuo A."/>
            <person name="Brueggeman A."/>
            <person name="Dunigan D."/>
            <person name="Gurnon J."/>
            <person name="Ladunga I."/>
            <person name="Lindquist E."/>
            <person name="Lucas S."/>
            <person name="Pangilinan J."/>
            <person name="Proschold T."/>
            <person name="Salamov A."/>
            <person name="Schmutz J."/>
            <person name="Weeks D."/>
            <person name="Yamada T."/>
            <person name="Claverie J.M."/>
            <person name="Grigoriev I."/>
            <person name="Van Etten J."/>
            <person name="Lomsadze A."/>
            <person name="Borodovsky M."/>
        </authorList>
    </citation>
    <scope>NUCLEOTIDE SEQUENCE [LARGE SCALE GENOMIC DNA]</scope>
    <source>
        <strain evidence="11 12">C-169</strain>
    </source>
</reference>
<dbReference type="PANTHER" id="PTHR12878">
    <property type="entry name" value="NADH-UBIQUINONE OXIDOREDUCTASE B8 SUBUNIT"/>
    <property type="match status" value="1"/>
</dbReference>
<evidence type="ECO:0000313" key="12">
    <source>
        <dbReference type="Proteomes" id="UP000007264"/>
    </source>
</evidence>
<accession>I0Z9E5</accession>
<evidence type="ECO:0000256" key="9">
    <source>
        <dbReference type="ARBA" id="ARBA00023136"/>
    </source>
</evidence>
<keyword evidence="4" id="KW-0813">Transport</keyword>
<keyword evidence="7" id="KW-0249">Electron transport</keyword>
<comment type="caution">
    <text evidence="11">The sequence shown here is derived from an EMBL/GenBank/DDBJ whole genome shotgun (WGS) entry which is preliminary data.</text>
</comment>
<dbReference type="InterPro" id="IPR016464">
    <property type="entry name" value="NADH_Ub_cplx-1_asu_su-2"/>
</dbReference>
<sequence length="106" mass="11744">MAWRSALSKNMQELRILLSQTSPGSQGARDFVLSAYQELKKANPKFPILVRESSNAEARLLARYDFGVEEGVSVEGLDKASISKKLEELVKKGESMPRSTESEGKL</sequence>
<dbReference type="KEGG" id="csl:COCSUDRAFT_52115"/>
<comment type="subcellular location">
    <subcellularLocation>
        <location evidence="2">Mitochondrion inner membrane</location>
        <topology evidence="2">Peripheral membrane protein</topology>
        <orientation evidence="2">Matrix side</orientation>
    </subcellularLocation>
</comment>
<dbReference type="SUPFAM" id="SSF52833">
    <property type="entry name" value="Thioredoxin-like"/>
    <property type="match status" value="1"/>
</dbReference>
<keyword evidence="5" id="KW-0679">Respiratory chain</keyword>
<dbReference type="eggNOG" id="KOG3446">
    <property type="taxonomic scope" value="Eukaryota"/>
</dbReference>
<evidence type="ECO:0000259" key="10">
    <source>
        <dbReference type="SMART" id="SM00916"/>
    </source>
</evidence>
<evidence type="ECO:0000256" key="6">
    <source>
        <dbReference type="ARBA" id="ARBA00022792"/>
    </source>
</evidence>
<dbReference type="Pfam" id="PF05047">
    <property type="entry name" value="L51_S25_CI-B8"/>
    <property type="match status" value="1"/>
</dbReference>
<dbReference type="STRING" id="574566.I0Z9E5"/>
<comment type="function">
    <text evidence="1">Accessory subunit of the mitochondrial membrane respiratory chain NADH dehydrogenase (Complex I), that is believed not to be involved in catalysis. Complex I functions in the transfer of electrons from NADH to the respiratory chain. The immediate electron acceptor for the enzyme is believed to be ubiquinone.</text>
</comment>
<protein>
    <submittedName>
        <fullName evidence="11">NADH:ubiquinone oxidoreductase 11 kDa subunit</fullName>
    </submittedName>
</protein>
<evidence type="ECO:0000256" key="8">
    <source>
        <dbReference type="ARBA" id="ARBA00023128"/>
    </source>
</evidence>
<evidence type="ECO:0000256" key="5">
    <source>
        <dbReference type="ARBA" id="ARBA00022660"/>
    </source>
</evidence>
<proteinExistence type="inferred from homology"/>
<keyword evidence="6" id="KW-0999">Mitochondrion inner membrane</keyword>
<dbReference type="AlphaFoldDB" id="I0Z9E5"/>
<evidence type="ECO:0000256" key="2">
    <source>
        <dbReference type="ARBA" id="ARBA00004443"/>
    </source>
</evidence>
<evidence type="ECO:0000256" key="3">
    <source>
        <dbReference type="ARBA" id="ARBA00008939"/>
    </source>
</evidence>
<dbReference type="SMART" id="SM00916">
    <property type="entry name" value="L51_S25_CI-B8"/>
    <property type="match status" value="1"/>
</dbReference>
<name>I0Z9E5_COCSC</name>
<gene>
    <name evidence="11" type="ORF">COCSUDRAFT_52115</name>
</gene>
<keyword evidence="9" id="KW-0472">Membrane</keyword>
<dbReference type="PIRSF" id="PIRSF005822">
    <property type="entry name" value="NDUA2"/>
    <property type="match status" value="1"/>
</dbReference>
<dbReference type="RefSeq" id="XP_005651808.1">
    <property type="nucleotide sequence ID" value="XM_005651751.1"/>
</dbReference>
<dbReference type="Gene3D" id="3.40.30.10">
    <property type="entry name" value="Glutaredoxin"/>
    <property type="match status" value="1"/>
</dbReference>
<keyword evidence="12" id="KW-1185">Reference proteome</keyword>
<evidence type="ECO:0000256" key="1">
    <source>
        <dbReference type="ARBA" id="ARBA00003195"/>
    </source>
</evidence>